<dbReference type="PROSITE" id="PS00138">
    <property type="entry name" value="SUBTILASE_SER"/>
    <property type="match status" value="1"/>
</dbReference>
<dbReference type="InterPro" id="IPR050131">
    <property type="entry name" value="Peptidase_S8_subtilisin-like"/>
</dbReference>
<evidence type="ECO:0000259" key="8">
    <source>
        <dbReference type="Pfam" id="PF00082"/>
    </source>
</evidence>
<keyword evidence="4 5" id="KW-0720">Serine protease</keyword>
<evidence type="ECO:0000256" key="7">
    <source>
        <dbReference type="SAM" id="MobiDB-lite"/>
    </source>
</evidence>
<dbReference type="GO" id="GO:0006508">
    <property type="term" value="P:proteolysis"/>
    <property type="evidence" value="ECO:0007669"/>
    <property type="project" value="UniProtKB-KW"/>
</dbReference>
<feature type="region of interest" description="Disordered" evidence="7">
    <location>
        <begin position="367"/>
        <end position="391"/>
    </location>
</feature>
<comment type="similarity">
    <text evidence="1 5 6">Belongs to the peptidase S8 family.</text>
</comment>
<dbReference type="Gene3D" id="2.60.40.1120">
    <property type="entry name" value="Carboxypeptidase-like, regulatory domain"/>
    <property type="match status" value="2"/>
</dbReference>
<feature type="active site" description="Charge relay system" evidence="5">
    <location>
        <position position="196"/>
    </location>
</feature>
<keyword evidence="2 5" id="KW-0645">Protease</keyword>
<dbReference type="SUPFAM" id="SSF49452">
    <property type="entry name" value="Starch-binding domain-like"/>
    <property type="match status" value="1"/>
</dbReference>
<accession>A0A2W2I1X0</accession>
<dbReference type="PROSITE" id="PS51892">
    <property type="entry name" value="SUBTILASE"/>
    <property type="match status" value="1"/>
</dbReference>
<proteinExistence type="inferred from homology"/>
<dbReference type="InterPro" id="IPR036852">
    <property type="entry name" value="Peptidase_S8/S53_dom_sf"/>
</dbReference>
<dbReference type="InterPro" id="IPR023828">
    <property type="entry name" value="Peptidase_S8_Ser-AS"/>
</dbReference>
<dbReference type="Pfam" id="PF00082">
    <property type="entry name" value="Peptidase_S8"/>
    <property type="match status" value="1"/>
</dbReference>
<dbReference type="InterPro" id="IPR023827">
    <property type="entry name" value="Peptidase_S8_Asp-AS"/>
</dbReference>
<dbReference type="Pfam" id="PF13620">
    <property type="entry name" value="CarboxypepD_reg"/>
    <property type="match status" value="2"/>
</dbReference>
<dbReference type="InterPro" id="IPR015500">
    <property type="entry name" value="Peptidase_S8_subtilisin-rel"/>
</dbReference>
<dbReference type="PROSITE" id="PS00137">
    <property type="entry name" value="SUBTILASE_HIS"/>
    <property type="match status" value="1"/>
</dbReference>
<dbReference type="PROSITE" id="PS00136">
    <property type="entry name" value="SUBTILASE_ASP"/>
    <property type="match status" value="1"/>
</dbReference>
<comment type="caution">
    <text evidence="9">The sequence shown here is derived from an EMBL/GenBank/DDBJ whole genome shotgun (WGS) entry which is preliminary data.</text>
</comment>
<sequence length="837" mass="87680">MSHHLRSPASRRSPVRLLIGLVAAVGLLFPQGTAHAVPYRSPGDDKIAKAVATDLKDGKATFFVRLAGEANVSAARRAATKPAKGRAVYAAKTAHANRSQARLRKLLTERKSEHTPFWIANIVKVTAGAELAKEIAALPEVTAIEPIGKAEPPKPRPGKAQAKVGALEWNIDRIGAPRVWSELKNLGEGVVVGIIDSGVDIEHPELAGQYRGTRADGFMDHNYNWTAPEGLCPSAAPCDPHFHGTHVTGTVVGKSGIGVAPGARWIAAGGCCDEAALLAGGQWMLAPTDVNGQNPRPDLAPDIINNSWGGKGYKDWYETVISAWVDAGIFPMFAIGNDGPACGTSHSPGMYTESYAAGAFGADDAAASFSSRGPGENGEIKPNISAPGDNIRSSIPEGGYSVIRGTSMASPHVAATVALILSAAPSLRGDVAAVRTLLDGIAIDGDDTTCGGTSQDNNVYGEGRLDAYAAVQAAPDDPLGTLFGTVTTANGAPLPEADVTVTGPLGRTTASGGQGAYSVLRLPPGTYQLGASRFGYSPATTSVTIVAGQTTTADLALTLRPHGLVSGTISVAGVPEQGATVKVAGTTAEAVTDAAGHYRLGLPHGSYRLEIAGSSRCVGTASEQITVAGSVTRNVDLQVRRDAFGYTCTSGTEPYVAGTQRLTQIDTKLVERLTLPFPVPFYGTARSDLWVTAKGYASFIEPDAAVENEPLPNPGIPNLSVYPFWDNLWVDAQAGVYTATVGTAPHRSFVIEWRNVTFDDQGDRRLSFSVLLGEDGTIGYRYKDIDAWRDQGLSATVGLENEDGGDAFEYSYNVRAISEGQSLTFTAPPAAPRRTRP</sequence>
<dbReference type="SUPFAM" id="SSF52743">
    <property type="entry name" value="Subtilisin-like"/>
    <property type="match status" value="1"/>
</dbReference>
<evidence type="ECO:0000256" key="5">
    <source>
        <dbReference type="PROSITE-ProRule" id="PRU01240"/>
    </source>
</evidence>
<dbReference type="InterPro" id="IPR013784">
    <property type="entry name" value="Carb-bd-like_fold"/>
</dbReference>
<dbReference type="Gene3D" id="3.40.50.200">
    <property type="entry name" value="Peptidase S8/S53 domain"/>
    <property type="match status" value="1"/>
</dbReference>
<keyword evidence="3 5" id="KW-0378">Hydrolase</keyword>
<keyword evidence="10" id="KW-1185">Reference proteome</keyword>
<reference evidence="9 10" key="1">
    <citation type="submission" date="2018-01" db="EMBL/GenBank/DDBJ databases">
        <title>Draft genome sequence of Sphaerisporangium sp. 7K107.</title>
        <authorList>
            <person name="Sahin N."/>
            <person name="Saygin H."/>
            <person name="Ay H."/>
        </authorList>
    </citation>
    <scope>NUCLEOTIDE SEQUENCE [LARGE SCALE GENOMIC DNA]</scope>
    <source>
        <strain evidence="9 10">7K107</strain>
    </source>
</reference>
<dbReference type="SUPFAM" id="SSF49464">
    <property type="entry name" value="Carboxypeptidase regulatory domain-like"/>
    <property type="match status" value="1"/>
</dbReference>
<evidence type="ECO:0000313" key="10">
    <source>
        <dbReference type="Proteomes" id="UP000248544"/>
    </source>
</evidence>
<feature type="active site" description="Charge relay system" evidence="5">
    <location>
        <position position="407"/>
    </location>
</feature>
<dbReference type="PANTHER" id="PTHR43806:SF67">
    <property type="entry name" value="EGF-LIKE DOMAIN-CONTAINING PROTEIN"/>
    <property type="match status" value="1"/>
</dbReference>
<evidence type="ECO:0000256" key="1">
    <source>
        <dbReference type="ARBA" id="ARBA00011073"/>
    </source>
</evidence>
<dbReference type="InterPro" id="IPR022398">
    <property type="entry name" value="Peptidase_S8_His-AS"/>
</dbReference>
<feature type="active site" description="Charge relay system" evidence="5">
    <location>
        <position position="243"/>
    </location>
</feature>
<organism evidence="9 10">
    <name type="scientific">Spongiactinospora gelatinilytica</name>
    <dbReference type="NCBI Taxonomy" id="2666298"/>
    <lineage>
        <taxon>Bacteria</taxon>
        <taxon>Bacillati</taxon>
        <taxon>Actinomycetota</taxon>
        <taxon>Actinomycetes</taxon>
        <taxon>Streptosporangiales</taxon>
        <taxon>Streptosporangiaceae</taxon>
        <taxon>Spongiactinospora</taxon>
    </lineage>
</organism>
<dbReference type="RefSeq" id="WP_111166303.1">
    <property type="nucleotide sequence ID" value="NZ_POUA01000035.1"/>
</dbReference>
<evidence type="ECO:0000256" key="6">
    <source>
        <dbReference type="RuleBase" id="RU003355"/>
    </source>
</evidence>
<evidence type="ECO:0000256" key="2">
    <source>
        <dbReference type="ARBA" id="ARBA00022670"/>
    </source>
</evidence>
<dbReference type="Proteomes" id="UP000248544">
    <property type="component" value="Unassembled WGS sequence"/>
</dbReference>
<name>A0A2W2I1X0_9ACTN</name>
<dbReference type="PRINTS" id="PR00723">
    <property type="entry name" value="SUBTILISIN"/>
</dbReference>
<dbReference type="AlphaFoldDB" id="A0A2W2I1X0"/>
<evidence type="ECO:0000313" key="9">
    <source>
        <dbReference type="EMBL" id="PZG52187.1"/>
    </source>
</evidence>
<evidence type="ECO:0000256" key="3">
    <source>
        <dbReference type="ARBA" id="ARBA00022801"/>
    </source>
</evidence>
<dbReference type="GO" id="GO:0004252">
    <property type="term" value="F:serine-type endopeptidase activity"/>
    <property type="evidence" value="ECO:0007669"/>
    <property type="project" value="UniProtKB-UniRule"/>
</dbReference>
<dbReference type="PANTHER" id="PTHR43806">
    <property type="entry name" value="PEPTIDASE S8"/>
    <property type="match status" value="1"/>
</dbReference>
<gene>
    <name evidence="9" type="ORF">C1I98_07255</name>
</gene>
<feature type="domain" description="Peptidase S8/S53" evidence="8">
    <location>
        <begin position="187"/>
        <end position="442"/>
    </location>
</feature>
<protein>
    <submittedName>
        <fullName evidence="9">Peptidase S8</fullName>
    </submittedName>
</protein>
<dbReference type="InterPro" id="IPR008969">
    <property type="entry name" value="CarboxyPept-like_regulatory"/>
</dbReference>
<dbReference type="InterPro" id="IPR000209">
    <property type="entry name" value="Peptidase_S8/S53_dom"/>
</dbReference>
<evidence type="ECO:0000256" key="4">
    <source>
        <dbReference type="ARBA" id="ARBA00022825"/>
    </source>
</evidence>
<dbReference type="GO" id="GO:0030246">
    <property type="term" value="F:carbohydrate binding"/>
    <property type="evidence" value="ECO:0007669"/>
    <property type="project" value="InterPro"/>
</dbReference>
<dbReference type="EMBL" id="POUA01000035">
    <property type="protein sequence ID" value="PZG52187.1"/>
    <property type="molecule type" value="Genomic_DNA"/>
</dbReference>